<dbReference type="GO" id="GO:0003677">
    <property type="term" value="F:DNA binding"/>
    <property type="evidence" value="ECO:0007669"/>
    <property type="project" value="InterPro"/>
</dbReference>
<comment type="caution">
    <text evidence="1">The sequence shown here is derived from an EMBL/GenBank/DDBJ whole genome shotgun (WGS) entry which is preliminary data.</text>
</comment>
<reference evidence="1 2" key="1">
    <citation type="submission" date="2019-06" db="EMBL/GenBank/DDBJ databases">
        <title>Pseudomonas bimorpha sp. nov. isolated from bovine raw milk and skim milk concentrate.</title>
        <authorList>
            <person name="Hofmann K."/>
            <person name="Huptas C."/>
            <person name="Doll E."/>
            <person name="Scherer S."/>
            <person name="Wenning M."/>
        </authorList>
    </citation>
    <scope>NUCLEOTIDE SEQUENCE [LARGE SCALE GENOMIC DNA]</scope>
    <source>
        <strain evidence="1 2">DSM 17515</strain>
    </source>
</reference>
<name>A0A5C5PEI3_9PSED</name>
<gene>
    <name evidence="1" type="ORF">FIV39_19090</name>
</gene>
<dbReference type="Pfam" id="PF06892">
    <property type="entry name" value="Phage_CP76"/>
    <property type="match status" value="1"/>
</dbReference>
<dbReference type="OrthoDB" id="6120031at2"/>
<dbReference type="AlphaFoldDB" id="A0A5C5PEI3"/>
<dbReference type="Proteomes" id="UP000317267">
    <property type="component" value="Unassembled WGS sequence"/>
</dbReference>
<proteinExistence type="predicted"/>
<protein>
    <recommendedName>
        <fullName evidence="3">Bacteriophage protein</fullName>
    </recommendedName>
</protein>
<sequence length="215" mass="23677">MFASARCRFRSLDLAGVWALSSHAANVSPLHVAGHWQLSRINAMSRVALSCVDRAQKEILTLELALYHAARDYPGGAAAIAATTGRNATTLQHKLSPTHPSHSVNVQEFGEILELTKDRRILDAVHGLVGDTIWQELAEAYTNDMPETLTTGIAQFFRQVADLSETWAKHIGDGKVDDGELAEIRQLVFRGIQGLLGMYNRARYVNQTTRGVERG</sequence>
<dbReference type="InterPro" id="IPR009679">
    <property type="entry name" value="Phage_186_CII-like"/>
</dbReference>
<organism evidence="1 2">
    <name type="scientific">Pseudomonas grimontii</name>
    <dbReference type="NCBI Taxonomy" id="129847"/>
    <lineage>
        <taxon>Bacteria</taxon>
        <taxon>Pseudomonadati</taxon>
        <taxon>Pseudomonadota</taxon>
        <taxon>Gammaproteobacteria</taxon>
        <taxon>Pseudomonadales</taxon>
        <taxon>Pseudomonadaceae</taxon>
        <taxon>Pseudomonas</taxon>
    </lineage>
</organism>
<evidence type="ECO:0008006" key="3">
    <source>
        <dbReference type="Google" id="ProtNLM"/>
    </source>
</evidence>
<evidence type="ECO:0000313" key="2">
    <source>
        <dbReference type="Proteomes" id="UP000317267"/>
    </source>
</evidence>
<dbReference type="EMBL" id="VFES01000012">
    <property type="protein sequence ID" value="TWR64294.1"/>
    <property type="molecule type" value="Genomic_DNA"/>
</dbReference>
<evidence type="ECO:0000313" key="1">
    <source>
        <dbReference type="EMBL" id="TWR64294.1"/>
    </source>
</evidence>
<accession>A0A5C5PEI3</accession>